<dbReference type="KEGG" id="egl:EGR_04292"/>
<dbReference type="GeneID" id="36340007"/>
<comment type="caution">
    <text evidence="1">The sequence shown here is derived from an EMBL/GenBank/DDBJ whole genome shotgun (WGS) entry which is preliminary data.</text>
</comment>
<name>W6UIF8_ECHGR</name>
<organism evidence="1 2">
    <name type="scientific">Echinococcus granulosus</name>
    <name type="common">Hydatid tapeworm</name>
    <dbReference type="NCBI Taxonomy" id="6210"/>
    <lineage>
        <taxon>Eukaryota</taxon>
        <taxon>Metazoa</taxon>
        <taxon>Spiralia</taxon>
        <taxon>Lophotrochozoa</taxon>
        <taxon>Platyhelminthes</taxon>
        <taxon>Cestoda</taxon>
        <taxon>Eucestoda</taxon>
        <taxon>Cyclophyllidea</taxon>
        <taxon>Taeniidae</taxon>
        <taxon>Echinococcus</taxon>
        <taxon>Echinococcus granulosus group</taxon>
    </lineage>
</organism>
<evidence type="ECO:0000313" key="1">
    <source>
        <dbReference type="EMBL" id="EUB60853.1"/>
    </source>
</evidence>
<dbReference type="AlphaFoldDB" id="W6UIF8"/>
<keyword evidence="2" id="KW-1185">Reference proteome</keyword>
<dbReference type="EMBL" id="APAU02000026">
    <property type="protein sequence ID" value="EUB60853.1"/>
    <property type="molecule type" value="Genomic_DNA"/>
</dbReference>
<protein>
    <submittedName>
        <fullName evidence="1">Uncharacterized protein</fullName>
    </submittedName>
</protein>
<dbReference type="RefSeq" id="XP_024352049.1">
    <property type="nucleotide sequence ID" value="XM_024493541.1"/>
</dbReference>
<sequence length="176" mass="20714">MNGLIVNELQKRNLGARQNWHLTNLKTALRDDDNLTDCKVLLDQRYLNLKRMEILESLVNILPLINQYSIMQVRMKKAVSVNATLWCFLVDKTCFADTRICQEVINVNELQITLILFYTFSQLNEVQPQTQRRYRKRSALGNRINISTPPFHCEEPIFYALCHVKTSFDRMNEFSK</sequence>
<dbReference type="Proteomes" id="UP000019149">
    <property type="component" value="Unassembled WGS sequence"/>
</dbReference>
<dbReference type="CTD" id="36340007"/>
<accession>W6UIF8</accession>
<reference evidence="1 2" key="1">
    <citation type="journal article" date="2013" name="Nat. Genet.">
        <title>The genome of the hydatid tapeworm Echinococcus granulosus.</title>
        <authorList>
            <person name="Zheng H."/>
            <person name="Zhang W."/>
            <person name="Zhang L."/>
            <person name="Zhang Z."/>
            <person name="Li J."/>
            <person name="Lu G."/>
            <person name="Zhu Y."/>
            <person name="Wang Y."/>
            <person name="Huang Y."/>
            <person name="Liu J."/>
            <person name="Kang H."/>
            <person name="Chen J."/>
            <person name="Wang L."/>
            <person name="Chen A."/>
            <person name="Yu S."/>
            <person name="Gao Z."/>
            <person name="Jin L."/>
            <person name="Gu W."/>
            <person name="Wang Z."/>
            <person name="Zhao L."/>
            <person name="Shi B."/>
            <person name="Wen H."/>
            <person name="Lin R."/>
            <person name="Jones M.K."/>
            <person name="Brejova B."/>
            <person name="Vinar T."/>
            <person name="Zhao G."/>
            <person name="McManus D.P."/>
            <person name="Chen Z."/>
            <person name="Zhou Y."/>
            <person name="Wang S."/>
        </authorList>
    </citation>
    <scope>NUCLEOTIDE SEQUENCE [LARGE SCALE GENOMIC DNA]</scope>
</reference>
<proteinExistence type="predicted"/>
<evidence type="ECO:0000313" key="2">
    <source>
        <dbReference type="Proteomes" id="UP000019149"/>
    </source>
</evidence>
<gene>
    <name evidence="1" type="ORF">EGR_04292</name>
</gene>